<evidence type="ECO:0000313" key="3">
    <source>
        <dbReference type="Proteomes" id="UP000324104"/>
    </source>
</evidence>
<organism evidence="2 3">
    <name type="scientific">Natrialba swarupiae</name>
    <dbReference type="NCBI Taxonomy" id="2448032"/>
    <lineage>
        <taxon>Archaea</taxon>
        <taxon>Methanobacteriati</taxon>
        <taxon>Methanobacteriota</taxon>
        <taxon>Stenosarchaea group</taxon>
        <taxon>Halobacteria</taxon>
        <taxon>Halobacteriales</taxon>
        <taxon>Natrialbaceae</taxon>
        <taxon>Natrialba</taxon>
    </lineage>
</organism>
<feature type="compositionally biased region" description="Basic and acidic residues" evidence="1">
    <location>
        <begin position="73"/>
        <end position="96"/>
    </location>
</feature>
<feature type="region of interest" description="Disordered" evidence="1">
    <location>
        <begin position="73"/>
        <end position="111"/>
    </location>
</feature>
<dbReference type="NCBIfam" id="NF011470">
    <property type="entry name" value="PRK14887.1"/>
    <property type="match status" value="1"/>
</dbReference>
<protein>
    <submittedName>
        <fullName evidence="2">KEOPS complex Pcc1-like subunit</fullName>
    </submittedName>
</protein>
<name>A0A5D5AV92_9EURY</name>
<proteinExistence type="predicted"/>
<reference evidence="2 3" key="1">
    <citation type="submission" date="2019-08" db="EMBL/GenBank/DDBJ databases">
        <title>Archaea genome.</title>
        <authorList>
            <person name="Kajale S."/>
            <person name="Shouche Y."/>
            <person name="Deshpande N."/>
            <person name="Sharma A."/>
        </authorList>
    </citation>
    <scope>NUCLEOTIDE SEQUENCE [LARGE SCALE GENOMIC DNA]</scope>
    <source>
        <strain evidence="2 3">ESP3B_9</strain>
    </source>
</reference>
<dbReference type="Proteomes" id="UP000324104">
    <property type="component" value="Unassembled WGS sequence"/>
</dbReference>
<evidence type="ECO:0000256" key="1">
    <source>
        <dbReference type="SAM" id="MobiDB-lite"/>
    </source>
</evidence>
<gene>
    <name evidence="2" type="ORF">FYC77_05080</name>
</gene>
<evidence type="ECO:0000313" key="2">
    <source>
        <dbReference type="EMBL" id="TYT63021.1"/>
    </source>
</evidence>
<dbReference type="AlphaFoldDB" id="A0A5D5AV92"/>
<sequence>MSRRATIRTRHDEPELLARTLRPDNTDEMETSVDRTGDAAAVVTLIERETIAGLHSTVDDYVVNLEVAMDVVRHGRETRDDRSEDDRFEGQSDRPTDTGSVSDNKYEHDTQ</sequence>
<keyword evidence="3" id="KW-1185">Reference proteome</keyword>
<dbReference type="EMBL" id="VTAW01000004">
    <property type="protein sequence ID" value="TYT63021.1"/>
    <property type="molecule type" value="Genomic_DNA"/>
</dbReference>
<comment type="caution">
    <text evidence="2">The sequence shown here is derived from an EMBL/GenBank/DDBJ whole genome shotgun (WGS) entry which is preliminary data.</text>
</comment>
<accession>A0A5D5AV92</accession>
<dbReference type="RefSeq" id="WP_149080425.1">
    <property type="nucleotide sequence ID" value="NZ_VTAW01000004.1"/>
</dbReference>